<accession>A0ABR9NS39</accession>
<dbReference type="RefSeq" id="WP_052269416.1">
    <property type="nucleotide sequence ID" value="NZ_JADBFD010000004.1"/>
</dbReference>
<dbReference type="InterPro" id="IPR017900">
    <property type="entry name" value="4Fe4S_Fe_S_CS"/>
</dbReference>
<dbReference type="SUPFAM" id="SSF54862">
    <property type="entry name" value="4Fe-4S ferredoxins"/>
    <property type="match status" value="1"/>
</dbReference>
<dbReference type="Pfam" id="PF12838">
    <property type="entry name" value="Fer4_7"/>
    <property type="match status" value="1"/>
</dbReference>
<evidence type="ECO:0000256" key="2">
    <source>
        <dbReference type="ARBA" id="ARBA00023004"/>
    </source>
</evidence>
<evidence type="ECO:0000313" key="5">
    <source>
        <dbReference type="EMBL" id="MBE2887076.1"/>
    </source>
</evidence>
<dbReference type="PANTHER" id="PTHR43122:SF2">
    <property type="entry name" value="FERREDOXIN SUBUNIT OF PYRUVATE:FLAVODOXIN OXIDOREDUCTASE"/>
    <property type="match status" value="1"/>
</dbReference>
<dbReference type="PANTHER" id="PTHR43122">
    <property type="entry name" value="FERREDOXIN SUBUNIT OF PYRUVATE:FLAVODOXIN OXIDOREDUCTASE-RELATED"/>
    <property type="match status" value="1"/>
</dbReference>
<gene>
    <name evidence="5" type="ORF">IIE05_03715</name>
</gene>
<proteinExistence type="predicted"/>
<organism evidence="5 6">
    <name type="scientific">Geobacter anodireducens</name>
    <dbReference type="NCBI Taxonomy" id="1340425"/>
    <lineage>
        <taxon>Bacteria</taxon>
        <taxon>Pseudomonadati</taxon>
        <taxon>Thermodesulfobacteriota</taxon>
        <taxon>Desulfuromonadia</taxon>
        <taxon>Geobacterales</taxon>
        <taxon>Geobacteraceae</taxon>
        <taxon>Geobacter</taxon>
    </lineage>
</organism>
<name>A0ABR9NS39_9BACT</name>
<keyword evidence="6" id="KW-1185">Reference proteome</keyword>
<dbReference type="Gene3D" id="3.30.70.20">
    <property type="match status" value="1"/>
</dbReference>
<comment type="caution">
    <text evidence="5">The sequence shown here is derived from an EMBL/GenBank/DDBJ whole genome shotgun (WGS) entry which is preliminary data.</text>
</comment>
<protein>
    <submittedName>
        <fullName evidence="5">4Fe-4S binding protein</fullName>
    </submittedName>
</protein>
<reference evidence="5 6" key="1">
    <citation type="submission" date="2020-10" db="EMBL/GenBank/DDBJ databases">
        <title>Investigation of anaerobic biodegradation of phenanthrene by a sulfate-dependent Geobacter anodireducens strain PheS2.</title>
        <authorList>
            <person name="Zhang Z."/>
        </authorList>
    </citation>
    <scope>NUCLEOTIDE SEQUENCE [LARGE SCALE GENOMIC DNA]</scope>
    <source>
        <strain evidence="5 6">PheS2</strain>
    </source>
</reference>
<keyword evidence="2" id="KW-0408">Iron</keyword>
<evidence type="ECO:0000259" key="4">
    <source>
        <dbReference type="PROSITE" id="PS51379"/>
    </source>
</evidence>
<dbReference type="EMBL" id="JADBFD010000004">
    <property type="protein sequence ID" value="MBE2887076.1"/>
    <property type="molecule type" value="Genomic_DNA"/>
</dbReference>
<evidence type="ECO:0000313" key="6">
    <source>
        <dbReference type="Proteomes" id="UP000618926"/>
    </source>
</evidence>
<dbReference type="PROSITE" id="PS00198">
    <property type="entry name" value="4FE4S_FER_1"/>
    <property type="match status" value="1"/>
</dbReference>
<dbReference type="Proteomes" id="UP000618926">
    <property type="component" value="Unassembled WGS sequence"/>
</dbReference>
<dbReference type="PROSITE" id="PS51379">
    <property type="entry name" value="4FE4S_FER_2"/>
    <property type="match status" value="2"/>
</dbReference>
<keyword evidence="3" id="KW-0411">Iron-sulfur</keyword>
<feature type="domain" description="4Fe-4S ferredoxin-type" evidence="4">
    <location>
        <begin position="1"/>
        <end position="29"/>
    </location>
</feature>
<sequence>MIGIDGGRCKGCGRCVAACPDRLLSLETKDGRKAVVLGRPERCDACGRCVTECPFEAIRGGTACMSGLAEGG</sequence>
<keyword evidence="1" id="KW-0479">Metal-binding</keyword>
<evidence type="ECO:0000256" key="1">
    <source>
        <dbReference type="ARBA" id="ARBA00022723"/>
    </source>
</evidence>
<evidence type="ECO:0000256" key="3">
    <source>
        <dbReference type="ARBA" id="ARBA00023014"/>
    </source>
</evidence>
<dbReference type="InterPro" id="IPR017896">
    <property type="entry name" value="4Fe4S_Fe-S-bd"/>
</dbReference>
<feature type="domain" description="4Fe-4S ferredoxin-type" evidence="4">
    <location>
        <begin position="33"/>
        <end position="63"/>
    </location>
</feature>